<dbReference type="RefSeq" id="WP_271427341.1">
    <property type="nucleotide sequence ID" value="NZ_JAQIPB010000002.1"/>
</dbReference>
<keyword evidence="1" id="KW-0678">Repressor</keyword>
<evidence type="ECO:0000259" key="7">
    <source>
        <dbReference type="PROSITE" id="PS50977"/>
    </source>
</evidence>
<dbReference type="InterPro" id="IPR041490">
    <property type="entry name" value="KstR2_TetR_C"/>
</dbReference>
<dbReference type="Pfam" id="PF00440">
    <property type="entry name" value="TetR_N"/>
    <property type="match status" value="1"/>
</dbReference>
<dbReference type="PANTHER" id="PTHR30055">
    <property type="entry name" value="HTH-TYPE TRANSCRIPTIONAL REGULATOR RUTR"/>
    <property type="match status" value="1"/>
</dbReference>
<feature type="domain" description="HTH tetR-type" evidence="7">
    <location>
        <begin position="30"/>
        <end position="90"/>
    </location>
</feature>
<dbReference type="PROSITE" id="PS50977">
    <property type="entry name" value="HTH_TETR_2"/>
    <property type="match status" value="1"/>
</dbReference>
<comment type="caution">
    <text evidence="8">The sequence shown here is derived from an EMBL/GenBank/DDBJ whole genome shotgun (WGS) entry which is preliminary data.</text>
</comment>
<protein>
    <submittedName>
        <fullName evidence="8">TetR/AcrR family transcriptional regulator</fullName>
    </submittedName>
</protein>
<dbReference type="SUPFAM" id="SSF46689">
    <property type="entry name" value="Homeodomain-like"/>
    <property type="match status" value="1"/>
</dbReference>
<dbReference type="Pfam" id="PF17932">
    <property type="entry name" value="TetR_C_24"/>
    <property type="match status" value="1"/>
</dbReference>
<feature type="compositionally biased region" description="Low complexity" evidence="6">
    <location>
        <begin position="225"/>
        <end position="235"/>
    </location>
</feature>
<dbReference type="EMBL" id="JAQIPB010000002">
    <property type="protein sequence ID" value="MDA7416108.1"/>
    <property type="molecule type" value="Genomic_DNA"/>
</dbReference>
<organism evidence="8 9">
    <name type="scientific">Xenophilus arseniciresistens</name>
    <dbReference type="NCBI Taxonomy" id="1283306"/>
    <lineage>
        <taxon>Bacteria</taxon>
        <taxon>Pseudomonadati</taxon>
        <taxon>Pseudomonadota</taxon>
        <taxon>Betaproteobacteria</taxon>
        <taxon>Burkholderiales</taxon>
        <taxon>Comamonadaceae</taxon>
        <taxon>Xenophilus</taxon>
    </lineage>
</organism>
<keyword evidence="3 5" id="KW-0238">DNA-binding</keyword>
<gene>
    <name evidence="8" type="ORF">PGB34_06985</name>
</gene>
<name>A0AAE3N747_9BURK</name>
<dbReference type="InterPro" id="IPR050109">
    <property type="entry name" value="HTH-type_TetR-like_transc_reg"/>
</dbReference>
<feature type="region of interest" description="Disordered" evidence="6">
    <location>
        <begin position="225"/>
        <end position="252"/>
    </location>
</feature>
<keyword evidence="4" id="KW-0804">Transcription</keyword>
<dbReference type="Proteomes" id="UP001212602">
    <property type="component" value="Unassembled WGS sequence"/>
</dbReference>
<evidence type="ECO:0000313" key="8">
    <source>
        <dbReference type="EMBL" id="MDA7416108.1"/>
    </source>
</evidence>
<evidence type="ECO:0000256" key="1">
    <source>
        <dbReference type="ARBA" id="ARBA00022491"/>
    </source>
</evidence>
<dbReference type="Gene3D" id="1.10.357.10">
    <property type="entry name" value="Tetracycline Repressor, domain 2"/>
    <property type="match status" value="1"/>
</dbReference>
<sequence>MSPRKPSAVAAASAVASPWLPAAGRGQQREKKRQAVLQTAARLFNERGFHATSLDDIAERLHVSKPTLYYYIKSKDDILLECVRAALELMRAGIAEVREGGGRALDQLMACMGIYVGIVMQDFGKCVIRIGEDPLPAPLKKELRRLKAGIDLEFRQLIEEGIREGSLLPCDPKMAAFMLAGALSWVGRWHREDGTLTHAQITEQALGLLLGGVLAVPASAAPKATPRARAIAAPAKRARARTPNKSSMETRS</sequence>
<dbReference type="InterPro" id="IPR001647">
    <property type="entry name" value="HTH_TetR"/>
</dbReference>
<dbReference type="InterPro" id="IPR009057">
    <property type="entry name" value="Homeodomain-like_sf"/>
</dbReference>
<dbReference type="GO" id="GO:0000976">
    <property type="term" value="F:transcription cis-regulatory region binding"/>
    <property type="evidence" value="ECO:0007669"/>
    <property type="project" value="TreeGrafter"/>
</dbReference>
<dbReference type="SUPFAM" id="SSF48498">
    <property type="entry name" value="Tetracyclin repressor-like, C-terminal domain"/>
    <property type="match status" value="1"/>
</dbReference>
<proteinExistence type="predicted"/>
<keyword evidence="9" id="KW-1185">Reference proteome</keyword>
<evidence type="ECO:0000256" key="4">
    <source>
        <dbReference type="ARBA" id="ARBA00023163"/>
    </source>
</evidence>
<dbReference type="InterPro" id="IPR036271">
    <property type="entry name" value="Tet_transcr_reg_TetR-rel_C_sf"/>
</dbReference>
<keyword evidence="2" id="KW-0805">Transcription regulation</keyword>
<feature type="DNA-binding region" description="H-T-H motif" evidence="5">
    <location>
        <begin position="53"/>
        <end position="72"/>
    </location>
</feature>
<dbReference type="AlphaFoldDB" id="A0AAE3N747"/>
<dbReference type="GO" id="GO:0003700">
    <property type="term" value="F:DNA-binding transcription factor activity"/>
    <property type="evidence" value="ECO:0007669"/>
    <property type="project" value="TreeGrafter"/>
</dbReference>
<accession>A0AAE3N747</accession>
<dbReference type="PRINTS" id="PR00455">
    <property type="entry name" value="HTHTETR"/>
</dbReference>
<dbReference type="PANTHER" id="PTHR30055:SF175">
    <property type="entry name" value="HTH-TYPE TRANSCRIPTIONAL REPRESSOR KSTR2"/>
    <property type="match status" value="1"/>
</dbReference>
<dbReference type="Gene3D" id="1.10.10.60">
    <property type="entry name" value="Homeodomain-like"/>
    <property type="match status" value="1"/>
</dbReference>
<evidence type="ECO:0000256" key="6">
    <source>
        <dbReference type="SAM" id="MobiDB-lite"/>
    </source>
</evidence>
<evidence type="ECO:0000256" key="3">
    <source>
        <dbReference type="ARBA" id="ARBA00023125"/>
    </source>
</evidence>
<reference evidence="8" key="1">
    <citation type="submission" date="2023-01" db="EMBL/GenBank/DDBJ databases">
        <title>Xenophilus mangrovi sp. nov., isolated from soil of Mangrove nature reserve.</title>
        <authorList>
            <person name="Xu S."/>
            <person name="Liu Z."/>
            <person name="Xu Y."/>
        </authorList>
    </citation>
    <scope>NUCLEOTIDE SEQUENCE</scope>
    <source>
        <strain evidence="8">YW8</strain>
    </source>
</reference>
<evidence type="ECO:0000256" key="5">
    <source>
        <dbReference type="PROSITE-ProRule" id="PRU00335"/>
    </source>
</evidence>
<evidence type="ECO:0000313" key="9">
    <source>
        <dbReference type="Proteomes" id="UP001212602"/>
    </source>
</evidence>
<dbReference type="FunFam" id="1.10.10.60:FF:000141">
    <property type="entry name" value="TetR family transcriptional regulator"/>
    <property type="match status" value="1"/>
</dbReference>
<evidence type="ECO:0000256" key="2">
    <source>
        <dbReference type="ARBA" id="ARBA00023015"/>
    </source>
</evidence>